<evidence type="ECO:0000256" key="6">
    <source>
        <dbReference type="ARBA" id="ARBA00023136"/>
    </source>
</evidence>
<dbReference type="PANTHER" id="PTHR11920">
    <property type="entry name" value="GUANYLYL CYCLASE"/>
    <property type="match status" value="1"/>
</dbReference>
<dbReference type="SUPFAM" id="SSF56112">
    <property type="entry name" value="Protein kinase-like (PK-like)"/>
    <property type="match status" value="1"/>
</dbReference>
<dbReference type="InterPro" id="IPR000719">
    <property type="entry name" value="Prot_kinase_dom"/>
</dbReference>
<comment type="caution">
    <text evidence="13">The sequence shown here is derived from an EMBL/GenBank/DDBJ whole genome shotgun (WGS) entry which is preliminary data.</text>
</comment>
<keyword evidence="6 10" id="KW-0472">Membrane</keyword>
<dbReference type="PANTHER" id="PTHR11920:SF335">
    <property type="entry name" value="GUANYLATE CYCLASE"/>
    <property type="match status" value="1"/>
</dbReference>
<dbReference type="PROSITE" id="PS50125">
    <property type="entry name" value="GUANYLATE_CYCLASE_2"/>
    <property type="match status" value="1"/>
</dbReference>
<dbReference type="InterPro" id="IPR050401">
    <property type="entry name" value="Cyclic_nucleotide_synthase"/>
</dbReference>
<dbReference type="Proteomes" id="UP001153069">
    <property type="component" value="Unassembled WGS sequence"/>
</dbReference>
<dbReference type="CDD" id="cd07302">
    <property type="entry name" value="CHD"/>
    <property type="match status" value="1"/>
</dbReference>
<comment type="subcellular location">
    <subcellularLocation>
        <location evidence="1">Membrane</location>
        <topology evidence="1">Single-pass membrane protein</topology>
    </subcellularLocation>
</comment>
<dbReference type="Pfam" id="PF07714">
    <property type="entry name" value="PK_Tyr_Ser-Thr"/>
    <property type="match status" value="1"/>
</dbReference>
<evidence type="ECO:0000259" key="11">
    <source>
        <dbReference type="PROSITE" id="PS50011"/>
    </source>
</evidence>
<evidence type="ECO:0000256" key="2">
    <source>
        <dbReference type="ARBA" id="ARBA00012202"/>
    </source>
</evidence>
<dbReference type="GO" id="GO:0004383">
    <property type="term" value="F:guanylate cyclase activity"/>
    <property type="evidence" value="ECO:0007669"/>
    <property type="project" value="UniProtKB-EC"/>
</dbReference>
<gene>
    <name evidence="13" type="ORF">SEMRO_478_G151040.1</name>
</gene>
<feature type="transmembrane region" description="Helical" evidence="10">
    <location>
        <begin position="606"/>
        <end position="628"/>
    </location>
</feature>
<dbReference type="InterPro" id="IPR001245">
    <property type="entry name" value="Ser-Thr/Tyr_kinase_cat_dom"/>
</dbReference>
<keyword evidence="8" id="KW-0141">cGMP biosynthesis</keyword>
<keyword evidence="5 10" id="KW-1133">Transmembrane helix</keyword>
<organism evidence="13 14">
    <name type="scientific">Seminavis robusta</name>
    <dbReference type="NCBI Taxonomy" id="568900"/>
    <lineage>
        <taxon>Eukaryota</taxon>
        <taxon>Sar</taxon>
        <taxon>Stramenopiles</taxon>
        <taxon>Ochrophyta</taxon>
        <taxon>Bacillariophyta</taxon>
        <taxon>Bacillariophyceae</taxon>
        <taxon>Bacillariophycidae</taxon>
        <taxon>Naviculales</taxon>
        <taxon>Naviculaceae</taxon>
        <taxon>Seminavis</taxon>
    </lineage>
</organism>
<keyword evidence="3 10" id="KW-0812">Transmembrane</keyword>
<evidence type="ECO:0000259" key="12">
    <source>
        <dbReference type="PROSITE" id="PS50125"/>
    </source>
</evidence>
<evidence type="ECO:0000256" key="8">
    <source>
        <dbReference type="ARBA" id="ARBA00023293"/>
    </source>
</evidence>
<dbReference type="GO" id="GO:0004672">
    <property type="term" value="F:protein kinase activity"/>
    <property type="evidence" value="ECO:0007669"/>
    <property type="project" value="InterPro"/>
</dbReference>
<dbReference type="Gene3D" id="1.10.510.10">
    <property type="entry name" value="Transferase(Phosphotransferase) domain 1"/>
    <property type="match status" value="1"/>
</dbReference>
<evidence type="ECO:0000256" key="7">
    <source>
        <dbReference type="ARBA" id="ARBA00023239"/>
    </source>
</evidence>
<dbReference type="GO" id="GO:0001653">
    <property type="term" value="F:peptide receptor activity"/>
    <property type="evidence" value="ECO:0007669"/>
    <property type="project" value="TreeGrafter"/>
</dbReference>
<evidence type="ECO:0000313" key="13">
    <source>
        <dbReference type="EMBL" id="CAB9511301.1"/>
    </source>
</evidence>
<evidence type="ECO:0000256" key="1">
    <source>
        <dbReference type="ARBA" id="ARBA00004167"/>
    </source>
</evidence>
<keyword evidence="7" id="KW-0456">Lyase</keyword>
<evidence type="ECO:0000256" key="9">
    <source>
        <dbReference type="SAM" id="MobiDB-lite"/>
    </source>
</evidence>
<dbReference type="InterPro" id="IPR011009">
    <property type="entry name" value="Kinase-like_dom_sf"/>
</dbReference>
<proteinExistence type="predicted"/>
<feature type="region of interest" description="Disordered" evidence="9">
    <location>
        <begin position="1"/>
        <end position="27"/>
    </location>
</feature>
<evidence type="ECO:0000256" key="4">
    <source>
        <dbReference type="ARBA" id="ARBA00022741"/>
    </source>
</evidence>
<dbReference type="InterPro" id="IPR001054">
    <property type="entry name" value="A/G_cyclase"/>
</dbReference>
<feature type="compositionally biased region" description="Basic residues" evidence="9">
    <location>
        <begin position="692"/>
        <end position="702"/>
    </location>
</feature>
<dbReference type="SUPFAM" id="SSF55073">
    <property type="entry name" value="Nucleotide cyclase"/>
    <property type="match status" value="1"/>
</dbReference>
<keyword evidence="4" id="KW-0547">Nucleotide-binding</keyword>
<evidence type="ECO:0000256" key="10">
    <source>
        <dbReference type="SAM" id="Phobius"/>
    </source>
</evidence>
<dbReference type="Gene3D" id="3.30.70.1230">
    <property type="entry name" value="Nucleotide cyclase"/>
    <property type="match status" value="1"/>
</dbReference>
<dbReference type="GO" id="GO:0035556">
    <property type="term" value="P:intracellular signal transduction"/>
    <property type="evidence" value="ECO:0007669"/>
    <property type="project" value="InterPro"/>
</dbReference>
<dbReference type="InterPro" id="IPR029787">
    <property type="entry name" value="Nucleotide_cyclase"/>
</dbReference>
<keyword evidence="14" id="KW-1185">Reference proteome</keyword>
<dbReference type="GO" id="GO:0005886">
    <property type="term" value="C:plasma membrane"/>
    <property type="evidence" value="ECO:0007669"/>
    <property type="project" value="TreeGrafter"/>
</dbReference>
<name>A0A9N8HEK6_9STRA</name>
<feature type="region of interest" description="Disordered" evidence="9">
    <location>
        <begin position="692"/>
        <end position="711"/>
    </location>
</feature>
<dbReference type="AlphaFoldDB" id="A0A9N8HEK6"/>
<dbReference type="SMART" id="SM00044">
    <property type="entry name" value="CYCc"/>
    <property type="match status" value="1"/>
</dbReference>
<dbReference type="EC" id="4.6.1.2" evidence="2"/>
<keyword evidence="13" id="KW-0675">Receptor</keyword>
<feature type="region of interest" description="Disordered" evidence="9">
    <location>
        <begin position="1205"/>
        <end position="1245"/>
    </location>
</feature>
<sequence>MTAESSASGSANSSNYRTNSSSSAAEASSINDSKDYKICDVLGGLDVTRLISTNARNFFASAIDDVELLREFLVEATRHSNRTSDFHSLEEMSHSLDWKARGLPPNTTTLDANLGYTDDRMDRRIDRFVGLVNQPLVGTKQTDFFMMDGLSPLFPWVVDRRSKPDSWWLDHSAGKSQGDTKEPFAFDILYSGAWLISYGDSLLYYPPLTVYNHPLTFGDRVGSFWNSHDAPFSTPNFPEQNPDRIAFFSKPYPDLAVPGLSLVSAIAPVYYNGAFMGYDYNDTYVASLGVDIATSSVSSFLDVLQDSVAPGSFGMLVDSELSTIVISEEVVRRVYPERTGFEESRVSYNKDGSIAVDRRNQTYLPSDTILEDLTALTNGDWKALQTEISRSPKGSREYTTFNLTLTGQDSPMEYYVMYERWQFVADWTLLVFAPTQQVEQAIDVYLTTGEELTRPTAATLVDLEGERGTTLRGQGTLVNNGNLDVVLKIPKDRVPSWVQLQKGYYNGTEVIDDESFLLKAGEHLAIKFSVPTEKLDVGTKSSFLSFDVKDAFYPDCFFRQELNLPISVRVNEIPCDAANQVYDNTQEACVCDSNSLDIFGTCVDHLIIAVCAFVPVMLFAALAFWMYIRHKRRLANSLWKIDKSELKFHDEDNSKSSSFDLVAEGNFGERVVLAEFRGTQVAVQYFQTSRRGGNRMSRRQSTGRRPSVTSNFEKDVSEAHTLMEAGIEQHPQNSQIGKAGRQSSTKVPKADFAKEMRLLSSLKHPNIATVMGALCDNKSPMKAIVLEYMDNGSLYDCLHNAIELDGEVITGILMDICKGLQFLHGNKPNAIHHGNLKAESVWLDSNFRAKLGDFGLTIPGRRMYGYMASPAWMAPERLRRETGPSPAGDVFSLGCTMYECYERREPYYGEDDMLQVIPEICDPEVNRRPPRPVAMPPAVAILMQDCMVANAEERPSLEEITSRLKRFQTSDVDPIGFVKKVPPGKANFDLLLKLFPRHIAEALRDGRPIEPENHSSVSIFFSDIVSFTTISSSLEPHKVTDMLHRLFHRMDNLADLHGLYKVETIGDAWFGCTNCVQKQDSDHTRRIAQFALDSMQAASDTLIDLEDPDRGYVQIRVGLHSGPVVANVIGSNSPHYTLFGDTVNTASRMESNSLPGRIQFSEVFSKLLQQQAPHIEVTCRGKIPIKGKGEMKTYWIGLGETEKMAHRQPPEGAAPGKPSAPSQDNNSGDPVKPTAKETFLTEIEC</sequence>
<accession>A0A9N8HEK6</accession>
<dbReference type="EMBL" id="CAICTM010000477">
    <property type="protein sequence ID" value="CAB9511301.1"/>
    <property type="molecule type" value="Genomic_DNA"/>
</dbReference>
<evidence type="ECO:0000313" key="14">
    <source>
        <dbReference type="Proteomes" id="UP001153069"/>
    </source>
</evidence>
<protein>
    <recommendedName>
        <fullName evidence="2">guanylate cyclase</fullName>
        <ecNumber evidence="2">4.6.1.2</ecNumber>
    </recommendedName>
</protein>
<dbReference type="OrthoDB" id="339325at2759"/>
<dbReference type="Pfam" id="PF00211">
    <property type="entry name" value="Guanylate_cyc"/>
    <property type="match status" value="1"/>
</dbReference>
<feature type="domain" description="Guanylate cyclase" evidence="12">
    <location>
        <begin position="1018"/>
        <end position="1150"/>
    </location>
</feature>
<dbReference type="GO" id="GO:0007168">
    <property type="term" value="P:receptor guanylyl cyclase signaling pathway"/>
    <property type="evidence" value="ECO:0007669"/>
    <property type="project" value="TreeGrafter"/>
</dbReference>
<feature type="domain" description="Protein kinase" evidence="11">
    <location>
        <begin position="656"/>
        <end position="967"/>
    </location>
</feature>
<reference evidence="13" key="1">
    <citation type="submission" date="2020-06" db="EMBL/GenBank/DDBJ databases">
        <authorList>
            <consortium name="Plant Systems Biology data submission"/>
        </authorList>
    </citation>
    <scope>NUCLEOTIDE SEQUENCE</scope>
    <source>
        <strain evidence="13">D6</strain>
    </source>
</reference>
<dbReference type="GO" id="GO:0005524">
    <property type="term" value="F:ATP binding"/>
    <property type="evidence" value="ECO:0007669"/>
    <property type="project" value="InterPro"/>
</dbReference>
<evidence type="ECO:0000256" key="5">
    <source>
        <dbReference type="ARBA" id="ARBA00022989"/>
    </source>
</evidence>
<dbReference type="PROSITE" id="PS50011">
    <property type="entry name" value="PROTEIN_KINASE_DOM"/>
    <property type="match status" value="1"/>
</dbReference>
<dbReference type="GO" id="GO:0004016">
    <property type="term" value="F:adenylate cyclase activity"/>
    <property type="evidence" value="ECO:0007669"/>
    <property type="project" value="TreeGrafter"/>
</dbReference>
<evidence type="ECO:0000256" key="3">
    <source>
        <dbReference type="ARBA" id="ARBA00022692"/>
    </source>
</evidence>